<proteinExistence type="predicted"/>
<feature type="transmembrane region" description="Helical" evidence="1">
    <location>
        <begin position="284"/>
        <end position="300"/>
    </location>
</feature>
<feature type="transmembrane region" description="Helical" evidence="1">
    <location>
        <begin position="93"/>
        <end position="114"/>
    </location>
</feature>
<evidence type="ECO:0000313" key="4">
    <source>
        <dbReference type="Proteomes" id="UP000290637"/>
    </source>
</evidence>
<evidence type="ECO:0000259" key="2">
    <source>
        <dbReference type="Pfam" id="PF01757"/>
    </source>
</evidence>
<dbReference type="KEGG" id="plue:EWM63_07070"/>
<dbReference type="GO" id="GO:0016747">
    <property type="term" value="F:acyltransferase activity, transferring groups other than amino-acyl groups"/>
    <property type="evidence" value="ECO:0007669"/>
    <property type="project" value="InterPro"/>
</dbReference>
<feature type="domain" description="Acyltransferase 3" evidence="2">
    <location>
        <begin position="59"/>
        <end position="391"/>
    </location>
</feature>
<feature type="transmembrane region" description="Helical" evidence="1">
    <location>
        <begin position="312"/>
        <end position="331"/>
    </location>
</feature>
<feature type="transmembrane region" description="Helical" evidence="1">
    <location>
        <begin position="212"/>
        <end position="230"/>
    </location>
</feature>
<feature type="transmembrane region" description="Helical" evidence="1">
    <location>
        <begin position="338"/>
        <end position="360"/>
    </location>
</feature>
<protein>
    <submittedName>
        <fullName evidence="3">Acyltransferase</fullName>
    </submittedName>
</protein>
<dbReference type="AlphaFoldDB" id="A0A4P6KUH2"/>
<dbReference type="PANTHER" id="PTHR23028">
    <property type="entry name" value="ACETYLTRANSFERASE"/>
    <property type="match status" value="1"/>
</dbReference>
<dbReference type="Proteomes" id="UP000290637">
    <property type="component" value="Chromosome"/>
</dbReference>
<keyword evidence="1" id="KW-1133">Transmembrane helix</keyword>
<feature type="transmembrane region" description="Helical" evidence="1">
    <location>
        <begin position="372"/>
        <end position="394"/>
    </location>
</feature>
<dbReference type="EMBL" id="CP035913">
    <property type="protein sequence ID" value="QBE62759.1"/>
    <property type="molecule type" value="Genomic_DNA"/>
</dbReference>
<name>A0A4P6KUH2_9BURK</name>
<keyword evidence="3" id="KW-0808">Transferase</keyword>
<dbReference type="PANTHER" id="PTHR23028:SF53">
    <property type="entry name" value="ACYL_TRANSF_3 DOMAIN-CONTAINING PROTEIN"/>
    <property type="match status" value="1"/>
</dbReference>
<evidence type="ECO:0000313" key="3">
    <source>
        <dbReference type="EMBL" id="QBE62759.1"/>
    </source>
</evidence>
<evidence type="ECO:0000256" key="1">
    <source>
        <dbReference type="SAM" id="Phobius"/>
    </source>
</evidence>
<feature type="transmembrane region" description="Helical" evidence="1">
    <location>
        <begin position="250"/>
        <end position="272"/>
    </location>
</feature>
<organism evidence="3 4">
    <name type="scientific">Pseudoduganella lutea</name>
    <dbReference type="NCBI Taxonomy" id="321985"/>
    <lineage>
        <taxon>Bacteria</taxon>
        <taxon>Pseudomonadati</taxon>
        <taxon>Pseudomonadota</taxon>
        <taxon>Betaproteobacteria</taxon>
        <taxon>Burkholderiales</taxon>
        <taxon>Oxalobacteraceae</taxon>
        <taxon>Telluria group</taxon>
        <taxon>Pseudoduganella</taxon>
    </lineage>
</organism>
<dbReference type="InterPro" id="IPR050879">
    <property type="entry name" value="Acyltransferase_3"/>
</dbReference>
<dbReference type="GO" id="GO:0016020">
    <property type="term" value="C:membrane"/>
    <property type="evidence" value="ECO:0007669"/>
    <property type="project" value="TreeGrafter"/>
</dbReference>
<accession>A0A4P6KUH2</accession>
<dbReference type="OrthoDB" id="9814807at2"/>
<keyword evidence="3" id="KW-0012">Acyltransferase</keyword>
<dbReference type="InterPro" id="IPR002656">
    <property type="entry name" value="Acyl_transf_3_dom"/>
</dbReference>
<feature type="transmembrane region" description="Helical" evidence="1">
    <location>
        <begin position="63"/>
        <end position="81"/>
    </location>
</feature>
<reference evidence="3 4" key="1">
    <citation type="submission" date="2019-02" db="EMBL/GenBank/DDBJ databases">
        <title>Draft Genome Sequences of Six Type Strains of the Genus Massilia.</title>
        <authorList>
            <person name="Miess H."/>
            <person name="Frediansyhah A."/>
            <person name="Gross H."/>
        </authorList>
    </citation>
    <scope>NUCLEOTIDE SEQUENCE [LARGE SCALE GENOMIC DNA]</scope>
    <source>
        <strain evidence="3 4">DSM 17473</strain>
    </source>
</reference>
<dbReference type="GO" id="GO:0000271">
    <property type="term" value="P:polysaccharide biosynthetic process"/>
    <property type="evidence" value="ECO:0007669"/>
    <property type="project" value="TreeGrafter"/>
</dbReference>
<sequence>MAPVGIVRIKTPDILHASARCRSSQPRRRAISAVLRCYTLAFFASEGTLGMKEADDKLHWVQALRGIAVLLVVLTHTRYVLLDTDQFALADRLMMPGAMGVDLFFIISGFIMVYTTTGMTGVRSAALFGVKRVARIWPAYAVITLGWVLLRHGGSYFADAARIEQFVKSLLYMPVDPANPPFFGYAFPLGWTLAFEMYFYLAFGLCMLAGRLRWFAFAVWMFITLMLLPLDRGGPTLDVRQHLATHSPWLHLAMNPIIWEFLAGVAIGHLYLCSWFRVHSVQTAWLMTVCGIGFAAWFVFGRIGTFHGPAQWGWPLALMVTLLALASKTVVFKPPAALVWLGTVSYSMYLTHYLGQMLLLRYLPQWGVDTKTWAQVFLTVLFALPLAALAHWLLEVKLSGMVRRLLMAALDRALPARAGTAAPEAVAAAN</sequence>
<feature type="transmembrane region" description="Helical" evidence="1">
    <location>
        <begin position="182"/>
        <end position="205"/>
    </location>
</feature>
<keyword evidence="4" id="KW-1185">Reference proteome</keyword>
<gene>
    <name evidence="3" type="ORF">EWM63_07070</name>
</gene>
<keyword evidence="1" id="KW-0472">Membrane</keyword>
<keyword evidence="1" id="KW-0812">Transmembrane</keyword>
<dbReference type="Pfam" id="PF01757">
    <property type="entry name" value="Acyl_transf_3"/>
    <property type="match status" value="1"/>
</dbReference>